<dbReference type="Proteomes" id="UP000536262">
    <property type="component" value="Unassembled WGS sequence"/>
</dbReference>
<comment type="caution">
    <text evidence="2">The sequence shown here is derived from an EMBL/GenBank/DDBJ whole genome shotgun (WGS) entry which is preliminary data.</text>
</comment>
<dbReference type="EMBL" id="JACHOU010000002">
    <property type="protein sequence ID" value="MBB6353452.1"/>
    <property type="molecule type" value="Genomic_DNA"/>
</dbReference>
<evidence type="ECO:0000313" key="2">
    <source>
        <dbReference type="EMBL" id="MBB6353452.1"/>
    </source>
</evidence>
<evidence type="ECO:0000256" key="1">
    <source>
        <dbReference type="SAM" id="Phobius"/>
    </source>
</evidence>
<proteinExistence type="predicted"/>
<dbReference type="RefSeq" id="WP_184698494.1">
    <property type="nucleotide sequence ID" value="NZ_BAABEG010000001.1"/>
</dbReference>
<keyword evidence="1" id="KW-0812">Transmembrane</keyword>
<reference evidence="2 3" key="1">
    <citation type="submission" date="2020-08" db="EMBL/GenBank/DDBJ databases">
        <title>Genomic Encyclopedia of Type Strains, Phase IV (KMG-IV): sequencing the most valuable type-strain genomes for metagenomic binning, comparative biology and taxonomic classification.</title>
        <authorList>
            <person name="Goeker M."/>
        </authorList>
    </citation>
    <scope>NUCLEOTIDE SEQUENCE [LARGE SCALE GENOMIC DNA]</scope>
    <source>
        <strain evidence="2 3">DSM 7051</strain>
    </source>
</reference>
<keyword evidence="3" id="KW-1185">Reference proteome</keyword>
<organism evidence="2 3">
    <name type="scientific">Aminobacter aganoensis</name>
    <dbReference type="NCBI Taxonomy" id="83264"/>
    <lineage>
        <taxon>Bacteria</taxon>
        <taxon>Pseudomonadati</taxon>
        <taxon>Pseudomonadota</taxon>
        <taxon>Alphaproteobacteria</taxon>
        <taxon>Hyphomicrobiales</taxon>
        <taxon>Phyllobacteriaceae</taxon>
        <taxon>Aminobacter</taxon>
    </lineage>
</organism>
<sequence length="83" mass="9318">MSEQSQPAERMAELPPKTREFLSDLSPEDIATIKSGLPIIRMVIGFGKVTKWLTITFAGLLFGFVLLWESVLKILGWFKPPPT</sequence>
<name>A0A7X0F5E1_9HYPH</name>
<gene>
    <name evidence="2" type="ORF">GGR00_001220</name>
</gene>
<keyword evidence="1" id="KW-0472">Membrane</keyword>
<feature type="transmembrane region" description="Helical" evidence="1">
    <location>
        <begin position="49"/>
        <end position="68"/>
    </location>
</feature>
<accession>A0A7X0F5E1</accession>
<protein>
    <submittedName>
        <fullName evidence="2">Uncharacterized protein</fullName>
    </submittedName>
</protein>
<keyword evidence="1" id="KW-1133">Transmembrane helix</keyword>
<dbReference type="AlphaFoldDB" id="A0A7X0F5E1"/>
<evidence type="ECO:0000313" key="3">
    <source>
        <dbReference type="Proteomes" id="UP000536262"/>
    </source>
</evidence>